<sequence length="61" mass="7080">MLQKRQMEGRMHSYDGTMKEMTFDFAAKDIRGNWKGSQETVIVISSQSRISSMGVIKYILY</sequence>
<dbReference type="EMBL" id="BSBO01000013">
    <property type="protein sequence ID" value="GLG04346.1"/>
    <property type="molecule type" value="Genomic_DNA"/>
</dbReference>
<gene>
    <name evidence="1" type="ORF">Selli1_15200</name>
</gene>
<comment type="caution">
    <text evidence="1">The sequence shown here is derived from an EMBL/GenBank/DDBJ whole genome shotgun (WGS) entry which is preliminary data.</text>
</comment>
<reference evidence="1 2" key="1">
    <citation type="journal article" date="2023" name="Int. J. Syst. Evol. Microbiol.">
        <title>Sellimonas catena sp. nov., isolated from human faeces.</title>
        <authorList>
            <person name="Hisatomi A."/>
            <person name="Ohkuma M."/>
            <person name="Sakamoto M."/>
        </authorList>
    </citation>
    <scope>NUCLEOTIDE SEQUENCE [LARGE SCALE GENOMIC DNA]</scope>
    <source>
        <strain evidence="1 2">12EGH17</strain>
    </source>
</reference>
<name>A0A9W6FE88_9FIRM</name>
<accession>A0A9W6FE88</accession>
<protein>
    <submittedName>
        <fullName evidence="1">Uncharacterized protein</fullName>
    </submittedName>
</protein>
<keyword evidence="2" id="KW-1185">Reference proteome</keyword>
<dbReference type="AlphaFoldDB" id="A0A9W6FE88"/>
<proteinExistence type="predicted"/>
<evidence type="ECO:0000313" key="1">
    <source>
        <dbReference type="EMBL" id="GLG04346.1"/>
    </source>
</evidence>
<organism evidence="1 2">
    <name type="scientific">Sellimonas catena</name>
    <dbReference type="NCBI Taxonomy" id="2994035"/>
    <lineage>
        <taxon>Bacteria</taxon>
        <taxon>Bacillati</taxon>
        <taxon>Bacillota</taxon>
        <taxon>Clostridia</taxon>
        <taxon>Lachnospirales</taxon>
        <taxon>Lachnospiraceae</taxon>
        <taxon>Sellimonas</taxon>
    </lineage>
</organism>
<evidence type="ECO:0000313" key="2">
    <source>
        <dbReference type="Proteomes" id="UP001145145"/>
    </source>
</evidence>
<dbReference type="Proteomes" id="UP001145145">
    <property type="component" value="Unassembled WGS sequence"/>
</dbReference>